<dbReference type="EMBL" id="CM039431">
    <property type="protein sequence ID" value="KAI4335864.1"/>
    <property type="molecule type" value="Genomic_DNA"/>
</dbReference>
<comment type="caution">
    <text evidence="1">The sequence shown here is derived from an EMBL/GenBank/DDBJ whole genome shotgun (WGS) entry which is preliminary data.</text>
</comment>
<name>A0ACB9NHN1_BAUVA</name>
<gene>
    <name evidence="1" type="ORF">L6164_014468</name>
</gene>
<sequence length="614" mass="67508">MSCPEENPILHLRSSDGLTGETETECCVSDLERRGSNTNLFTLFMELPQARPQGRKPMHDFLSLYSHSTAQQDPRPTSQGNFLKTHDFLQPLERAETNTSTAKEEAGDEISTVVQKPAPEPAPTSSVEHLLPGGIGTYSISHISFFNNPRVPKPEEASPLFAQPQPTSMSTDKNDEHSNCSSYTGGSGFTLWEDSAANKGKTGKENFVDKPLTAGATGSAARVRQWGLSERTPQSFSYNRHNSFNSLSSSQSQTTGHKSQSFMEIIKSAKDCSQDDELDNEEAFVLKKESSDTPRSRDLRVKVDRKSPDQKPNTPRSKHSATEQRRRSKINDRLQMLRELIPHSDQKRDKASFLLEVIEYVHFLQEKVHKYEGSHQGWNLEPEKLMPWRNNHRPAESYVDQSRDTSSGASPSPTLLFASKIDERNIAISPTIPGSAQHIESGTSAATTFKPMDQHPGITNKTMPSPIPSHPNFFTPTQNGGPGGVASQLTHRLASDAENNAYQPSVQCQTYSYAADKLKEKDLTIEGGAISISSVYSKGLLDTLTQALQNSGVDLSKAGISVQIELGKQGNNRPGTPTPGAKDDVFVSNKQGVMRPRVAGVEDTDQPVKKMKSC</sequence>
<organism evidence="1 2">
    <name type="scientific">Bauhinia variegata</name>
    <name type="common">Purple orchid tree</name>
    <name type="synonym">Phanera variegata</name>
    <dbReference type="NCBI Taxonomy" id="167791"/>
    <lineage>
        <taxon>Eukaryota</taxon>
        <taxon>Viridiplantae</taxon>
        <taxon>Streptophyta</taxon>
        <taxon>Embryophyta</taxon>
        <taxon>Tracheophyta</taxon>
        <taxon>Spermatophyta</taxon>
        <taxon>Magnoliopsida</taxon>
        <taxon>eudicotyledons</taxon>
        <taxon>Gunneridae</taxon>
        <taxon>Pentapetalae</taxon>
        <taxon>rosids</taxon>
        <taxon>fabids</taxon>
        <taxon>Fabales</taxon>
        <taxon>Fabaceae</taxon>
        <taxon>Cercidoideae</taxon>
        <taxon>Cercideae</taxon>
        <taxon>Bauhiniinae</taxon>
        <taxon>Bauhinia</taxon>
    </lineage>
</organism>
<accession>A0ACB9NHN1</accession>
<evidence type="ECO:0000313" key="1">
    <source>
        <dbReference type="EMBL" id="KAI4335864.1"/>
    </source>
</evidence>
<evidence type="ECO:0000313" key="2">
    <source>
        <dbReference type="Proteomes" id="UP000828941"/>
    </source>
</evidence>
<reference evidence="1 2" key="1">
    <citation type="journal article" date="2022" name="DNA Res.">
        <title>Chromosomal-level genome assembly of the orchid tree Bauhinia variegata (Leguminosae; Cercidoideae) supports the allotetraploid origin hypothesis of Bauhinia.</title>
        <authorList>
            <person name="Zhong Y."/>
            <person name="Chen Y."/>
            <person name="Zheng D."/>
            <person name="Pang J."/>
            <person name="Liu Y."/>
            <person name="Luo S."/>
            <person name="Meng S."/>
            <person name="Qian L."/>
            <person name="Wei D."/>
            <person name="Dai S."/>
            <person name="Zhou R."/>
        </authorList>
    </citation>
    <scope>NUCLEOTIDE SEQUENCE [LARGE SCALE GENOMIC DNA]</scope>
    <source>
        <strain evidence="1">BV-YZ2020</strain>
    </source>
</reference>
<dbReference type="Proteomes" id="UP000828941">
    <property type="component" value="Chromosome 6"/>
</dbReference>
<protein>
    <submittedName>
        <fullName evidence="1">Uncharacterized protein</fullName>
    </submittedName>
</protein>
<proteinExistence type="predicted"/>
<keyword evidence="2" id="KW-1185">Reference proteome</keyword>